<comment type="caution">
    <text evidence="1">The sequence shown here is derived from an EMBL/GenBank/DDBJ whole genome shotgun (WGS) entry which is preliminary data.</text>
</comment>
<reference evidence="1 2" key="1">
    <citation type="submission" date="2020-03" db="EMBL/GenBank/DDBJ databases">
        <title>Draft genome sequence of environmentally isolated cultures.</title>
        <authorList>
            <person name="Wilson H.S."/>
            <person name="De Leon M.E."/>
        </authorList>
    </citation>
    <scope>NUCLEOTIDE SEQUENCE [LARGE SCALE GENOMIC DNA]</scope>
    <source>
        <strain evidence="1 2">HSC-31F16</strain>
    </source>
</reference>
<proteinExistence type="predicted"/>
<evidence type="ECO:0000313" key="1">
    <source>
        <dbReference type="EMBL" id="NHR05760.1"/>
    </source>
</evidence>
<gene>
    <name evidence="1" type="ORF">HA052_11165</name>
</gene>
<dbReference type="RefSeq" id="WP_166452004.1">
    <property type="nucleotide sequence ID" value="NZ_JAAOMA010000013.1"/>
</dbReference>
<organism evidence="1 2">
    <name type="scientific">Chromobacterium fluminis</name>
    <dbReference type="NCBI Taxonomy" id="3044269"/>
    <lineage>
        <taxon>Bacteria</taxon>
        <taxon>Pseudomonadati</taxon>
        <taxon>Pseudomonadota</taxon>
        <taxon>Betaproteobacteria</taxon>
        <taxon>Neisseriales</taxon>
        <taxon>Chromobacteriaceae</taxon>
        <taxon>Chromobacterium</taxon>
    </lineage>
</organism>
<evidence type="ECO:0000313" key="2">
    <source>
        <dbReference type="Proteomes" id="UP001515641"/>
    </source>
</evidence>
<keyword evidence="2" id="KW-1185">Reference proteome</keyword>
<dbReference type="Proteomes" id="UP001515641">
    <property type="component" value="Unassembled WGS sequence"/>
</dbReference>
<dbReference type="EMBL" id="JAAOMA010000013">
    <property type="protein sequence ID" value="NHR05760.1"/>
    <property type="molecule type" value="Genomic_DNA"/>
</dbReference>
<accession>A0ABX0LBL9</accession>
<protein>
    <submittedName>
        <fullName evidence="1">Uncharacterized protein</fullName>
    </submittedName>
</protein>
<name>A0ABX0LBL9_9NEIS</name>
<sequence length="96" mass="10818">MKKTVEVTMTFEVELDIADEHLTPESIAEFESFMFDVGGSQDGIFKYVASQFADQSDPRFVEGVGKAEWEKTCDPDAEAAIKYQVRNLEVDAEVME</sequence>